<organism evidence="2 3">
    <name type="scientific">Gymnopus androsaceus JB14</name>
    <dbReference type="NCBI Taxonomy" id="1447944"/>
    <lineage>
        <taxon>Eukaryota</taxon>
        <taxon>Fungi</taxon>
        <taxon>Dikarya</taxon>
        <taxon>Basidiomycota</taxon>
        <taxon>Agaricomycotina</taxon>
        <taxon>Agaricomycetes</taxon>
        <taxon>Agaricomycetidae</taxon>
        <taxon>Agaricales</taxon>
        <taxon>Marasmiineae</taxon>
        <taxon>Omphalotaceae</taxon>
        <taxon>Gymnopus</taxon>
    </lineage>
</organism>
<dbReference type="Pfam" id="PF08881">
    <property type="entry name" value="CVNH"/>
    <property type="match status" value="2"/>
</dbReference>
<dbReference type="SUPFAM" id="SSF51322">
    <property type="entry name" value="Cyanovirin-N"/>
    <property type="match status" value="2"/>
</dbReference>
<dbReference type="PANTHER" id="PTHR42076:SF1">
    <property type="entry name" value="CYANOVIRIN-N DOMAIN-CONTAINING PROTEIN"/>
    <property type="match status" value="1"/>
</dbReference>
<evidence type="ECO:0000313" key="2">
    <source>
        <dbReference type="EMBL" id="KAE9407364.1"/>
    </source>
</evidence>
<dbReference type="EMBL" id="ML769396">
    <property type="protein sequence ID" value="KAE9407364.1"/>
    <property type="molecule type" value="Genomic_DNA"/>
</dbReference>
<dbReference type="OrthoDB" id="3056812at2759"/>
<dbReference type="PANTHER" id="PTHR42076">
    <property type="entry name" value="CYANOVIRIN-N HOMOLOG"/>
    <property type="match status" value="1"/>
</dbReference>
<evidence type="ECO:0000313" key="3">
    <source>
        <dbReference type="Proteomes" id="UP000799118"/>
    </source>
</evidence>
<reference evidence="2" key="1">
    <citation type="journal article" date="2019" name="Environ. Microbiol.">
        <title>Fungal ecological strategies reflected in gene transcription - a case study of two litter decomposers.</title>
        <authorList>
            <person name="Barbi F."/>
            <person name="Kohler A."/>
            <person name="Barry K."/>
            <person name="Baskaran P."/>
            <person name="Daum C."/>
            <person name="Fauchery L."/>
            <person name="Ihrmark K."/>
            <person name="Kuo A."/>
            <person name="LaButti K."/>
            <person name="Lipzen A."/>
            <person name="Morin E."/>
            <person name="Grigoriev I.V."/>
            <person name="Henrissat B."/>
            <person name="Lindahl B."/>
            <person name="Martin F."/>
        </authorList>
    </citation>
    <scope>NUCLEOTIDE SEQUENCE</scope>
    <source>
        <strain evidence="2">JB14</strain>
    </source>
</reference>
<dbReference type="Gene3D" id="2.30.60.10">
    <property type="entry name" value="Cyanovirin-N"/>
    <property type="match status" value="2"/>
</dbReference>
<gene>
    <name evidence="2" type="ORF">BT96DRAFT_914677</name>
</gene>
<feature type="domain" description="Cyanovirin-N" evidence="1">
    <location>
        <begin position="137"/>
        <end position="233"/>
    </location>
</feature>
<dbReference type="InterPro" id="IPR011058">
    <property type="entry name" value="Cyanovirin-N"/>
</dbReference>
<evidence type="ECO:0000259" key="1">
    <source>
        <dbReference type="SMART" id="SM01111"/>
    </source>
</evidence>
<dbReference type="InterPro" id="IPR036673">
    <property type="entry name" value="Cyanovirin-N_sf"/>
</dbReference>
<name>A0A6A4IEY6_9AGAR</name>
<accession>A0A6A4IEY6</accession>
<keyword evidence="3" id="KW-1185">Reference proteome</keyword>
<dbReference type="AlphaFoldDB" id="A0A6A4IEY6"/>
<protein>
    <recommendedName>
        <fullName evidence="1">Cyanovirin-N domain-containing protein</fullName>
    </recommendedName>
</protein>
<dbReference type="SMART" id="SM01111">
    <property type="entry name" value="CVNH"/>
    <property type="match status" value="2"/>
</dbReference>
<dbReference type="Proteomes" id="UP000799118">
    <property type="component" value="Unassembled WGS sequence"/>
</dbReference>
<sequence length="437" mass="48252">MPFDSTYRNPRLIQEFLTVDYEGAAPLALNLNTCLGSANGRFQWGGRDIMKTLSARKFSLSGSDLSAELQHNGRWHNARIDLSTNIRIRNGGLEYFDGRRDLPADPPPAYPKDGFKSFRSFKSKSLSYSERSSSYFMYTVPVDKLRLEGSFLHAQCLRTDGTFASSQLDLNDYIGVVNGRLVWGRKNFRSSCESVKLEGYNLVAQCRDDLKALVSSTLELSRYLQSYDGILGVKVLTESSSELSDLFSEARWMKVRVVTEPDASAVLQSSAFRAAFGSLAETTTKHVVAEMTQELAESASQDIKASMADKVKAEMSRIVSDAMGAQIREQITQKIEVAFATAKEAVLKACDEMVDEALNKVTVQCTESIIGPMGDEVVAQCNNLIADAMTEVTASAIGHFQERVEILMEREIVSASLRSAHSVASYMKLVEAMSGSY</sequence>
<proteinExistence type="predicted"/>
<feature type="domain" description="Cyanovirin-N" evidence="1">
    <location>
        <begin position="2"/>
        <end position="95"/>
    </location>
</feature>